<keyword evidence="3" id="KW-1185">Reference proteome</keyword>
<dbReference type="AlphaFoldDB" id="A0AAE3AF72"/>
<dbReference type="PANTHER" id="PTHR43404">
    <property type="entry name" value="LIPOPOLYSACCHARIDE CHOLINEPHOSPHOTRANSFERASE LICD"/>
    <property type="match status" value="1"/>
</dbReference>
<dbReference type="PANTHER" id="PTHR43404:SF2">
    <property type="entry name" value="LIPOPOLYSACCHARIDE CHOLINEPHOSPHOTRANSFERASE LICD"/>
    <property type="match status" value="1"/>
</dbReference>
<dbReference type="GO" id="GO:0009100">
    <property type="term" value="P:glycoprotein metabolic process"/>
    <property type="evidence" value="ECO:0007669"/>
    <property type="project" value="UniProtKB-ARBA"/>
</dbReference>
<evidence type="ECO:0000313" key="3">
    <source>
        <dbReference type="Proteomes" id="UP001199319"/>
    </source>
</evidence>
<name>A0AAE3AF72_9FIRM</name>
<evidence type="ECO:0000259" key="1">
    <source>
        <dbReference type="Pfam" id="PF04991"/>
    </source>
</evidence>
<feature type="domain" description="LicD/FKTN/FKRP nucleotidyltransferase" evidence="1">
    <location>
        <begin position="26"/>
        <end position="134"/>
    </location>
</feature>
<evidence type="ECO:0000313" key="2">
    <source>
        <dbReference type="EMBL" id="MCC2130244.1"/>
    </source>
</evidence>
<dbReference type="InterPro" id="IPR052942">
    <property type="entry name" value="LPS_cholinephosphotransferase"/>
</dbReference>
<dbReference type="RefSeq" id="WP_302929460.1">
    <property type="nucleotide sequence ID" value="NZ_JAJEPW010000041.1"/>
</dbReference>
<protein>
    <submittedName>
        <fullName evidence="2">LicD family protein</fullName>
    </submittedName>
</protein>
<organism evidence="2 3">
    <name type="scientific">Brotocaccenecus cirricatena</name>
    <dbReference type="NCBI Taxonomy" id="3064195"/>
    <lineage>
        <taxon>Bacteria</taxon>
        <taxon>Bacillati</taxon>
        <taxon>Bacillota</taxon>
        <taxon>Clostridia</taxon>
        <taxon>Eubacteriales</taxon>
        <taxon>Oscillospiraceae</taxon>
        <taxon>Brotocaccenecus</taxon>
    </lineage>
</organism>
<sequence>MAVQLEKMTVHQELLLEMLKDFDAVCRRHHISYQLFAGTALGAVRHHGFIPWDDDIDVILIRSEYQRFFDEAAGDFDPEIYYVQQEHGAHWPMPFSKLRRNNTTCIEKYHSRDPQMHQGVYIDIFPCDNLSGHPAAGWLQFAASRAIFAKALYARGYETDSIAKKLFMQFCRLLPRGPLEEFCVCRSGSGSGMVQAFLAGGRKYKKNIFPRAWIEDTVYMRFEDADFPISSHYDALLTQLYGDWHTPSPPAERKCKEHVAILDLERPHTEYLEIQQTMRIEDHTRSIR</sequence>
<reference evidence="2" key="1">
    <citation type="submission" date="2021-10" db="EMBL/GenBank/DDBJ databases">
        <title>Anaerobic single-cell dispensing facilitates the cultivation of human gut bacteria.</title>
        <authorList>
            <person name="Afrizal A."/>
        </authorList>
    </citation>
    <scope>NUCLEOTIDE SEQUENCE</scope>
    <source>
        <strain evidence="2">CLA-AA-H272</strain>
    </source>
</reference>
<dbReference type="EMBL" id="JAJEPW010000041">
    <property type="protein sequence ID" value="MCC2130244.1"/>
    <property type="molecule type" value="Genomic_DNA"/>
</dbReference>
<dbReference type="Pfam" id="PF04991">
    <property type="entry name" value="LicD"/>
    <property type="match status" value="1"/>
</dbReference>
<accession>A0AAE3AF72</accession>
<proteinExistence type="predicted"/>
<dbReference type="InterPro" id="IPR007074">
    <property type="entry name" value="LicD/FKTN/FKRP_NTP_transf"/>
</dbReference>
<comment type="caution">
    <text evidence="2">The sequence shown here is derived from an EMBL/GenBank/DDBJ whole genome shotgun (WGS) entry which is preliminary data.</text>
</comment>
<gene>
    <name evidence="2" type="ORF">LKD37_12110</name>
</gene>
<dbReference type="Proteomes" id="UP001199319">
    <property type="component" value="Unassembled WGS sequence"/>
</dbReference>